<sequence length="750" mass="87540">MNTFDNQQRNVTQVRFGTEQSVASSIQAFPKRTQVELFCYRHPDRFIHQGCTALNCQKMIMCPQCNTDDDLHYQEHKEDIVEFPHFLEILASEIKKVNRNDSMLYNKNVKLLLEKEHTYLLEYDNLCEKQVKYFNQLIDDQTSLIMQHFYILKQTINTFFDSKYFNNKQIEQFNTFSNNIYFFKTQYQQINPEETLARYGEVPQIVAKLYAKNPQQCFHFLNNLRKSANMEGQLLSDLDYISNMVLRNYEDQSYFLQEFAINQLKNSIADMIDQTKIAVNDSLKQLPKLTQDVHASVVSQAFISYNRHQVRLTQPELFENRKFRFTNVAQIQTHHSNSVTALVALSDDVLATSSYDRTIKIWRISSGELLKTIYDTCCISSMISLKIKNDKNPQADSYTDEENSQLHNQILKGNLSNSGFYLITGGFDKQIKVWDFDIMIKDNQYEMDRIAKYESSLLSQSYNMSVFPIHSLKGHNSWITALLSLNDERNIVAGDDSGEVIVWDVINQILLYRLTHIRNPGIVPFLSLTIPLQQFCCSSGTYLRIYSLFYKSQEEIYPNPKFKERLEAKFGPKKNPIQIAPQLSNVQLDKEIDIFWGITGCISPSNYPNLIIVFGNQPNKIKYVMLNKNKIVEINTDNETYCGQMLLIEKHRIHDSQMDQFYKNLNFIMMGDKSLAVYDGYGTKIRALESQMDDLYASNILCQRNMQILKLEKRSLKKTLKFACVSQYGTQDYKYKSSRITLFEISYETI</sequence>
<dbReference type="PROSITE" id="PS00678">
    <property type="entry name" value="WD_REPEATS_1"/>
    <property type="match status" value="1"/>
</dbReference>
<accession>A0A8S1LWG2</accession>
<comment type="caution">
    <text evidence="4">The sequence shown here is derived from an EMBL/GenBank/DDBJ whole genome shotgun (WGS) entry which is preliminary data.</text>
</comment>
<evidence type="ECO:0000256" key="2">
    <source>
        <dbReference type="ARBA" id="ARBA00022737"/>
    </source>
</evidence>
<evidence type="ECO:0000256" key="1">
    <source>
        <dbReference type="ARBA" id="ARBA00022574"/>
    </source>
</evidence>
<feature type="repeat" description="WD" evidence="3">
    <location>
        <begin position="332"/>
        <end position="372"/>
    </location>
</feature>
<dbReference type="PANTHER" id="PTHR44019:SF8">
    <property type="entry name" value="POC1 CENTRIOLAR PROTEIN HOMOLOG"/>
    <property type="match status" value="1"/>
</dbReference>
<evidence type="ECO:0000313" key="5">
    <source>
        <dbReference type="Proteomes" id="UP000692954"/>
    </source>
</evidence>
<reference evidence="4" key="1">
    <citation type="submission" date="2021-01" db="EMBL/GenBank/DDBJ databases">
        <authorList>
            <consortium name="Genoscope - CEA"/>
            <person name="William W."/>
        </authorList>
    </citation>
    <scope>NUCLEOTIDE SEQUENCE</scope>
</reference>
<dbReference type="Pfam" id="PF00400">
    <property type="entry name" value="WD40"/>
    <property type="match status" value="3"/>
</dbReference>
<dbReference type="PANTHER" id="PTHR44019">
    <property type="entry name" value="WD REPEAT-CONTAINING PROTEIN 55"/>
    <property type="match status" value="1"/>
</dbReference>
<dbReference type="Proteomes" id="UP000692954">
    <property type="component" value="Unassembled WGS sequence"/>
</dbReference>
<keyword evidence="5" id="KW-1185">Reference proteome</keyword>
<protein>
    <submittedName>
        <fullName evidence="4">Uncharacterized protein</fullName>
    </submittedName>
</protein>
<feature type="repeat" description="WD" evidence="3">
    <location>
        <begin position="415"/>
        <end position="437"/>
    </location>
</feature>
<dbReference type="PROSITE" id="PS50294">
    <property type="entry name" value="WD_REPEATS_REGION"/>
    <property type="match status" value="1"/>
</dbReference>
<feature type="repeat" description="WD" evidence="3">
    <location>
        <begin position="472"/>
        <end position="505"/>
    </location>
</feature>
<dbReference type="InterPro" id="IPR001680">
    <property type="entry name" value="WD40_rpt"/>
</dbReference>
<evidence type="ECO:0000313" key="4">
    <source>
        <dbReference type="EMBL" id="CAD8070632.1"/>
    </source>
</evidence>
<dbReference type="OrthoDB" id="674604at2759"/>
<keyword evidence="1 3" id="KW-0853">WD repeat</keyword>
<dbReference type="PROSITE" id="PS50082">
    <property type="entry name" value="WD_REPEATS_2"/>
    <property type="match status" value="3"/>
</dbReference>
<dbReference type="EMBL" id="CAJJDN010000027">
    <property type="protein sequence ID" value="CAD8070632.1"/>
    <property type="molecule type" value="Genomic_DNA"/>
</dbReference>
<organism evidence="4 5">
    <name type="scientific">Paramecium sonneborni</name>
    <dbReference type="NCBI Taxonomy" id="65129"/>
    <lineage>
        <taxon>Eukaryota</taxon>
        <taxon>Sar</taxon>
        <taxon>Alveolata</taxon>
        <taxon>Ciliophora</taxon>
        <taxon>Intramacronucleata</taxon>
        <taxon>Oligohymenophorea</taxon>
        <taxon>Peniculida</taxon>
        <taxon>Parameciidae</taxon>
        <taxon>Paramecium</taxon>
    </lineage>
</organism>
<dbReference type="InterPro" id="IPR019775">
    <property type="entry name" value="WD40_repeat_CS"/>
</dbReference>
<dbReference type="AlphaFoldDB" id="A0A8S1LWG2"/>
<dbReference type="SMART" id="SM00320">
    <property type="entry name" value="WD40"/>
    <property type="match status" value="3"/>
</dbReference>
<proteinExistence type="predicted"/>
<keyword evidence="2" id="KW-0677">Repeat</keyword>
<gene>
    <name evidence="4" type="ORF">PSON_ATCC_30995.1.T0270092</name>
</gene>
<name>A0A8S1LWG2_9CILI</name>
<evidence type="ECO:0000256" key="3">
    <source>
        <dbReference type="PROSITE-ProRule" id="PRU00221"/>
    </source>
</evidence>
<dbReference type="InterPro" id="IPR050505">
    <property type="entry name" value="WDR55/POC1"/>
</dbReference>